<keyword evidence="10" id="KW-1185">Reference proteome</keyword>
<reference evidence="9 10" key="1">
    <citation type="submission" date="2024-09" db="EMBL/GenBank/DDBJ databases">
        <title>Paenibacillus zeirhizospherea sp. nov., isolated from surface of the maize (Zea mays) roots in a horticulture field, Hungary.</title>
        <authorList>
            <person name="Marton D."/>
            <person name="Farkas M."/>
            <person name="Bedics A."/>
            <person name="Toth E."/>
            <person name="Tancsics A."/>
            <person name="Boka K."/>
            <person name="Marati G."/>
            <person name="Kriszt B."/>
            <person name="Cserhati M."/>
        </authorList>
    </citation>
    <scope>NUCLEOTIDE SEQUENCE [LARGE SCALE GENOMIC DNA]</scope>
    <source>
        <strain evidence="9 10">JCM 18446</strain>
    </source>
</reference>
<comment type="catalytic activity">
    <reaction evidence="1 7">
        <text>Hydrolysis of (1-&gt;4)-beta-linkages between N-acetylmuramic acid and N-acetyl-D-glucosamine residues in a peptidoglycan and between N-acetyl-D-glucosamine residues in chitodextrins.</text>
        <dbReference type="EC" id="3.2.1.17"/>
    </reaction>
</comment>
<keyword evidence="2 7" id="KW-0929">Antimicrobial</keyword>
<comment type="similarity">
    <text evidence="7">Belongs to the glycosyl hydrolase 24 family.</text>
</comment>
<organism evidence="9 10">
    <name type="scientific">Paenibacillus medicaginis</name>
    <dbReference type="NCBI Taxonomy" id="1470560"/>
    <lineage>
        <taxon>Bacteria</taxon>
        <taxon>Bacillati</taxon>
        <taxon>Bacillota</taxon>
        <taxon>Bacilli</taxon>
        <taxon>Bacillales</taxon>
        <taxon>Paenibacillaceae</taxon>
        <taxon>Paenibacillus</taxon>
    </lineage>
</organism>
<dbReference type="InterPro" id="IPR033907">
    <property type="entry name" value="Endolysin_autolysin"/>
</dbReference>
<dbReference type="InterPro" id="IPR034690">
    <property type="entry name" value="Endolysin_T4_type"/>
</dbReference>
<evidence type="ECO:0000256" key="1">
    <source>
        <dbReference type="ARBA" id="ARBA00000632"/>
    </source>
</evidence>
<dbReference type="Gene3D" id="3.30.457.10">
    <property type="entry name" value="Copper amine oxidase-like, N-terminal domain"/>
    <property type="match status" value="1"/>
</dbReference>
<keyword evidence="3 7" id="KW-0081">Bacteriolytic enzyme</keyword>
<accession>A0ABV5C0P1</accession>
<keyword evidence="6 7" id="KW-0326">Glycosidase</keyword>
<keyword evidence="4 7" id="KW-0378">Hydrolase</keyword>
<dbReference type="InterPro" id="IPR023346">
    <property type="entry name" value="Lysozyme-like_dom_sf"/>
</dbReference>
<dbReference type="InterPro" id="IPR012854">
    <property type="entry name" value="Cu_amine_oxidase-like_N"/>
</dbReference>
<dbReference type="SUPFAM" id="SSF53955">
    <property type="entry name" value="Lysozyme-like"/>
    <property type="match status" value="1"/>
</dbReference>
<feature type="domain" description="Copper amine oxidase-like N-terminal" evidence="8">
    <location>
        <begin position="164"/>
        <end position="209"/>
    </location>
</feature>
<evidence type="ECO:0000256" key="6">
    <source>
        <dbReference type="ARBA" id="ARBA00023295"/>
    </source>
</evidence>
<dbReference type="Pfam" id="PF00959">
    <property type="entry name" value="Phage_lysozyme"/>
    <property type="match status" value="1"/>
</dbReference>
<dbReference type="InterPro" id="IPR051018">
    <property type="entry name" value="Bacteriophage_GH24"/>
</dbReference>
<evidence type="ECO:0000256" key="3">
    <source>
        <dbReference type="ARBA" id="ARBA00022638"/>
    </source>
</evidence>
<dbReference type="EMBL" id="JBHIRY010000009">
    <property type="protein sequence ID" value="MFB5761087.1"/>
    <property type="molecule type" value="Genomic_DNA"/>
</dbReference>
<dbReference type="GO" id="GO:0016787">
    <property type="term" value="F:hydrolase activity"/>
    <property type="evidence" value="ECO:0007669"/>
    <property type="project" value="UniProtKB-KW"/>
</dbReference>
<evidence type="ECO:0000313" key="9">
    <source>
        <dbReference type="EMBL" id="MFB5761087.1"/>
    </source>
</evidence>
<dbReference type="HAMAP" id="MF_04110">
    <property type="entry name" value="ENDOLYSIN_T4"/>
    <property type="match status" value="1"/>
</dbReference>
<sequence length="210" mass="22885">MQSRKISKAGLDLIKSFEGCRLTAYKPVPTEVHWTIGWGHYGSDVRQGMTITQAEADAMLARDLVKYEAYVNDRDNVPVIDKLTQNQFDALVSFCYNCGAGNLKALCKGRTVAQIADNITKYNKAGGKVLTGLVRRRAAELALYNKPDAVKGDDEKMEKANTVVNDKKIADGVLIDGTVYVPLRAVGEALGGAVSWDNKTKTATLTVKSK</sequence>
<dbReference type="PANTHER" id="PTHR38107">
    <property type="match status" value="1"/>
</dbReference>
<dbReference type="PANTHER" id="PTHR38107:SF3">
    <property type="entry name" value="LYSOZYME RRRD-RELATED"/>
    <property type="match status" value="1"/>
</dbReference>
<name>A0ABV5C0P1_9BACL</name>
<evidence type="ECO:0000256" key="7">
    <source>
        <dbReference type="RuleBase" id="RU003788"/>
    </source>
</evidence>
<proteinExistence type="inferred from homology"/>
<dbReference type="SUPFAM" id="SSF55383">
    <property type="entry name" value="Copper amine oxidase, domain N"/>
    <property type="match status" value="1"/>
</dbReference>
<evidence type="ECO:0000256" key="4">
    <source>
        <dbReference type="ARBA" id="ARBA00022801"/>
    </source>
</evidence>
<dbReference type="Proteomes" id="UP001580430">
    <property type="component" value="Unassembled WGS sequence"/>
</dbReference>
<dbReference type="RefSeq" id="WP_375520232.1">
    <property type="nucleotide sequence ID" value="NZ_JBHIRY010000009.1"/>
</dbReference>
<dbReference type="CDD" id="cd00737">
    <property type="entry name" value="lyz_endolysin_autolysin"/>
    <property type="match status" value="1"/>
</dbReference>
<keyword evidence="5" id="KW-1035">Host cytoplasm</keyword>
<dbReference type="InterPro" id="IPR002196">
    <property type="entry name" value="Glyco_hydro_24"/>
</dbReference>
<dbReference type="EC" id="3.2.1.17" evidence="7"/>
<gene>
    <name evidence="9" type="ORF">ACE5LO_11865</name>
</gene>
<dbReference type="InterPro" id="IPR023347">
    <property type="entry name" value="Lysozyme_dom_sf"/>
</dbReference>
<dbReference type="Pfam" id="PF07833">
    <property type="entry name" value="Cu_amine_oxidN1"/>
    <property type="match status" value="1"/>
</dbReference>
<protein>
    <recommendedName>
        <fullName evidence="7">Lysozyme</fullName>
        <ecNumber evidence="7">3.2.1.17</ecNumber>
    </recommendedName>
</protein>
<dbReference type="InterPro" id="IPR036582">
    <property type="entry name" value="Mao_N_sf"/>
</dbReference>
<evidence type="ECO:0000256" key="2">
    <source>
        <dbReference type="ARBA" id="ARBA00022529"/>
    </source>
</evidence>
<comment type="caution">
    <text evidence="9">The sequence shown here is derived from an EMBL/GenBank/DDBJ whole genome shotgun (WGS) entry which is preliminary data.</text>
</comment>
<evidence type="ECO:0000256" key="5">
    <source>
        <dbReference type="ARBA" id="ARBA00023200"/>
    </source>
</evidence>
<evidence type="ECO:0000259" key="8">
    <source>
        <dbReference type="Pfam" id="PF07833"/>
    </source>
</evidence>
<dbReference type="Gene3D" id="1.10.530.40">
    <property type="match status" value="1"/>
</dbReference>
<evidence type="ECO:0000313" key="10">
    <source>
        <dbReference type="Proteomes" id="UP001580430"/>
    </source>
</evidence>